<dbReference type="SUPFAM" id="SSF55785">
    <property type="entry name" value="PYP-like sensor domain (PAS domain)"/>
    <property type="match status" value="3"/>
</dbReference>
<dbReference type="Gene3D" id="3.30.450.40">
    <property type="match status" value="2"/>
</dbReference>
<dbReference type="InterPro" id="IPR036890">
    <property type="entry name" value="HATPase_C_sf"/>
</dbReference>
<evidence type="ECO:0000313" key="7">
    <source>
        <dbReference type="EMBL" id="MBH8577437.1"/>
    </source>
</evidence>
<organism evidence="7 8">
    <name type="scientific">Dendronalium phyllosphericum CENA369</name>
    <dbReference type="NCBI Taxonomy" id="1725256"/>
    <lineage>
        <taxon>Bacteria</taxon>
        <taxon>Bacillati</taxon>
        <taxon>Cyanobacteriota</taxon>
        <taxon>Cyanophyceae</taxon>
        <taxon>Nostocales</taxon>
        <taxon>Nostocaceae</taxon>
        <taxon>Dendronalium</taxon>
        <taxon>Dendronalium phyllosphericum</taxon>
    </lineage>
</organism>
<dbReference type="SMART" id="SM00091">
    <property type="entry name" value="PAS"/>
    <property type="match status" value="3"/>
</dbReference>
<dbReference type="GO" id="GO:0046983">
    <property type="term" value="F:protein dimerization activity"/>
    <property type="evidence" value="ECO:0007669"/>
    <property type="project" value="InterPro"/>
</dbReference>
<dbReference type="PROSITE" id="PS50113">
    <property type="entry name" value="PAC"/>
    <property type="match status" value="1"/>
</dbReference>
<dbReference type="SUPFAM" id="SSF55781">
    <property type="entry name" value="GAF domain-like"/>
    <property type="match status" value="2"/>
</dbReference>
<evidence type="ECO:0000259" key="5">
    <source>
        <dbReference type="PROSITE" id="PS50112"/>
    </source>
</evidence>
<dbReference type="EMBL" id="JAECZA010000284">
    <property type="protein sequence ID" value="MBH8577437.1"/>
    <property type="molecule type" value="Genomic_DNA"/>
</dbReference>
<dbReference type="InterPro" id="IPR035965">
    <property type="entry name" value="PAS-like_dom_sf"/>
</dbReference>
<dbReference type="PROSITE" id="PS50011">
    <property type="entry name" value="PROTEIN_KINASE_DOM"/>
    <property type="match status" value="1"/>
</dbReference>
<evidence type="ECO:0000256" key="2">
    <source>
        <dbReference type="SAM" id="Coils"/>
    </source>
</evidence>
<dbReference type="PROSITE" id="PS50112">
    <property type="entry name" value="PAS"/>
    <property type="match status" value="1"/>
</dbReference>
<dbReference type="SUPFAM" id="SSF55874">
    <property type="entry name" value="ATPase domain of HSP90 chaperone/DNA topoisomerase II/histidine kinase"/>
    <property type="match status" value="1"/>
</dbReference>
<dbReference type="InterPro" id="IPR000700">
    <property type="entry name" value="PAS-assoc_C"/>
</dbReference>
<feature type="domain" description="Protein kinase" evidence="3">
    <location>
        <begin position="7"/>
        <end position="272"/>
    </location>
</feature>
<name>A0A8J7IL20_9NOST</name>
<feature type="domain" description="PAC" evidence="6">
    <location>
        <begin position="1599"/>
        <end position="1651"/>
    </location>
</feature>
<dbReference type="PANTHER" id="PTHR43642">
    <property type="entry name" value="HYBRID SIGNAL TRANSDUCTION HISTIDINE KINASE G"/>
    <property type="match status" value="1"/>
</dbReference>
<dbReference type="InterPro" id="IPR029016">
    <property type="entry name" value="GAF-like_dom_sf"/>
</dbReference>
<dbReference type="PROSITE" id="PS50109">
    <property type="entry name" value="HIS_KIN"/>
    <property type="match status" value="1"/>
</dbReference>
<feature type="domain" description="Histidine kinase" evidence="4">
    <location>
        <begin position="2105"/>
        <end position="2301"/>
    </location>
</feature>
<keyword evidence="8" id="KW-1185">Reference proteome</keyword>
<dbReference type="Pfam" id="PF00069">
    <property type="entry name" value="Pkinase"/>
    <property type="match status" value="1"/>
</dbReference>
<dbReference type="InterPro" id="IPR003018">
    <property type="entry name" value="GAF"/>
</dbReference>
<evidence type="ECO:0000259" key="6">
    <source>
        <dbReference type="PROSITE" id="PS50113"/>
    </source>
</evidence>
<dbReference type="Pfam" id="PF01590">
    <property type="entry name" value="GAF"/>
    <property type="match status" value="1"/>
</dbReference>
<keyword evidence="1" id="KW-0808">Transferase</keyword>
<dbReference type="Gene3D" id="3.30.565.10">
    <property type="entry name" value="Histidine kinase-like ATPase, C-terminal domain"/>
    <property type="match status" value="1"/>
</dbReference>
<feature type="coiled-coil region" evidence="2">
    <location>
        <begin position="1642"/>
        <end position="1687"/>
    </location>
</feature>
<dbReference type="Pfam" id="PF13185">
    <property type="entry name" value="GAF_2"/>
    <property type="match status" value="1"/>
</dbReference>
<dbReference type="Proteomes" id="UP000662314">
    <property type="component" value="Unassembled WGS sequence"/>
</dbReference>
<dbReference type="Gene3D" id="3.30.450.20">
    <property type="entry name" value="PAS domain"/>
    <property type="match status" value="3"/>
</dbReference>
<dbReference type="CDD" id="cd14014">
    <property type="entry name" value="STKc_PknB_like"/>
    <property type="match status" value="1"/>
</dbReference>
<dbReference type="SUPFAM" id="SSF52540">
    <property type="entry name" value="P-loop containing nucleoside triphosphate hydrolases"/>
    <property type="match status" value="1"/>
</dbReference>
<dbReference type="CDD" id="cd16917">
    <property type="entry name" value="HATPase_UhpB-NarQ-NarX-like"/>
    <property type="match status" value="1"/>
</dbReference>
<proteinExistence type="predicted"/>
<evidence type="ECO:0000313" key="8">
    <source>
        <dbReference type="Proteomes" id="UP000662314"/>
    </source>
</evidence>
<dbReference type="SUPFAM" id="SSF56112">
    <property type="entry name" value="Protein kinase-like (PK-like)"/>
    <property type="match status" value="1"/>
</dbReference>
<dbReference type="InterPro" id="IPR013656">
    <property type="entry name" value="PAS_4"/>
</dbReference>
<dbReference type="InterPro" id="IPR041664">
    <property type="entry name" value="AAA_16"/>
</dbReference>
<dbReference type="InterPro" id="IPR011009">
    <property type="entry name" value="Kinase-like_dom_sf"/>
</dbReference>
<accession>A0A8J7IL20</accession>
<dbReference type="Gene3D" id="1.20.5.1930">
    <property type="match status" value="1"/>
</dbReference>
<gene>
    <name evidence="7" type="ORF">I8752_31620</name>
</gene>
<dbReference type="GO" id="GO:0016020">
    <property type="term" value="C:membrane"/>
    <property type="evidence" value="ECO:0007669"/>
    <property type="project" value="InterPro"/>
</dbReference>
<dbReference type="Gene3D" id="3.40.50.300">
    <property type="entry name" value="P-loop containing nucleotide triphosphate hydrolases"/>
    <property type="match status" value="1"/>
</dbReference>
<dbReference type="InterPro" id="IPR000719">
    <property type="entry name" value="Prot_kinase_dom"/>
</dbReference>
<protein>
    <submittedName>
        <fullName evidence="7">AAA family ATPase</fullName>
    </submittedName>
</protein>
<dbReference type="InterPro" id="IPR027417">
    <property type="entry name" value="P-loop_NTPase"/>
</dbReference>
<dbReference type="InterPro" id="IPR000014">
    <property type="entry name" value="PAS"/>
</dbReference>
<dbReference type="CDD" id="cd00130">
    <property type="entry name" value="PAS"/>
    <property type="match status" value="2"/>
</dbReference>
<dbReference type="Pfam" id="PF07730">
    <property type="entry name" value="HisKA_3"/>
    <property type="match status" value="1"/>
</dbReference>
<dbReference type="Pfam" id="PF02518">
    <property type="entry name" value="HATPase_c"/>
    <property type="match status" value="1"/>
</dbReference>
<dbReference type="PANTHER" id="PTHR43642:SF1">
    <property type="entry name" value="HYBRID SIGNAL TRANSDUCTION HISTIDINE KINASE G"/>
    <property type="match status" value="1"/>
</dbReference>
<dbReference type="Gene3D" id="1.10.510.10">
    <property type="entry name" value="Transferase(Phosphotransferase) domain 1"/>
    <property type="match status" value="1"/>
</dbReference>
<evidence type="ECO:0000259" key="4">
    <source>
        <dbReference type="PROSITE" id="PS50109"/>
    </source>
</evidence>
<reference evidence="7 8" key="1">
    <citation type="journal article" date="2021" name="Int. J. Syst. Evol. Microbiol.">
        <title>Amazonocrinis nigriterrae gen. nov., sp. nov., Atlanticothrix silvestris gen. nov., sp. nov. and Dendronalium phyllosphericum gen. nov., sp. nov., nostocacean cyanobacteria from Brazilian environments.</title>
        <authorList>
            <person name="Alvarenga D.O."/>
            <person name="Andreote A.P.D."/>
            <person name="Branco L.H.Z."/>
            <person name="Delbaje E."/>
            <person name="Cruz R.B."/>
            <person name="Varani A.M."/>
            <person name="Fiore M.F."/>
        </authorList>
    </citation>
    <scope>NUCLEOTIDE SEQUENCE [LARGE SCALE GENOMIC DNA]</scope>
    <source>
        <strain evidence="7 8">CENA369</strain>
    </source>
</reference>
<dbReference type="Pfam" id="PF13191">
    <property type="entry name" value="AAA_16"/>
    <property type="match status" value="1"/>
</dbReference>
<evidence type="ECO:0000256" key="1">
    <source>
        <dbReference type="ARBA" id="ARBA00022777"/>
    </source>
</evidence>
<dbReference type="GO" id="GO:0005524">
    <property type="term" value="F:ATP binding"/>
    <property type="evidence" value="ECO:0007669"/>
    <property type="project" value="InterPro"/>
</dbReference>
<dbReference type="Pfam" id="PF08448">
    <property type="entry name" value="PAS_4"/>
    <property type="match status" value="3"/>
</dbReference>
<dbReference type="SMART" id="SM00086">
    <property type="entry name" value="PAC"/>
    <property type="match status" value="2"/>
</dbReference>
<evidence type="ECO:0000259" key="3">
    <source>
        <dbReference type="PROSITE" id="PS50011"/>
    </source>
</evidence>
<dbReference type="InterPro" id="IPR001610">
    <property type="entry name" value="PAC"/>
</dbReference>
<keyword evidence="2" id="KW-0175">Coiled coil</keyword>
<dbReference type="InterPro" id="IPR053159">
    <property type="entry name" value="Hybrid_Histidine_Kinase"/>
</dbReference>
<sequence length="2301" mass="259304">MIALPGIAIQSKIYESSNSLVYRGIREDGVGIIAKMLKLDYPSPQELTRYRQEYNITRSLNLEGVVKAYSQQEYQRTLVILLEDFGAESLEKWMHKRPDIFCPMPLSPFLDFAIALCDILGKIHAANVIHKDINPGNIVLNLDAGVVKIIDFGIATEFNYTNPTFKSLHVLEGTLAYLSPEQTGRMNRLLDYRTDFYSLGVTFYELLTGQLPFPTTDVLELVHCHIAKHPVPPNEINTTIPKPVSDIILKLMAKNTENRYQSAWGIKADLEICAKQLEHIGQIHSIQLALQDVCDRFQIPQKLYGRDREVAMLLAAFDRVACPESNTVAALPNNLKTTSQTQPTDKPKFQVEMMLVSGYAGVGKSALVQEIYKPITQKRGYFISGKFDQFQCNIPYSAIAVALQKLVQQLLSEPDESVQQWRSRLLAGLGSNGQLIIDVIPEVELIVGKQPPVPEVEAAEAQNRFNRVFEQFIRVFCSKEHPLAIFLDDLQWIDSATLKLIELMLLDEQNQFLFLIGAYRDNEVTPTHPLLLTLERLQKKGAVLQEMILTPLTLLPLSQLIAETLHRDVDTVGSLGELVLRKTQGNPFFVSEFLRMLYSENLLTFDRSHLSWQWNIAQLQTQNITNNVVELLLLKLKKLPEETQQILRLAACIGAEFDLETLAIVCDTSPKTVFQDLLPAIQEGFIQTLSELDEDLLVQEYKFLHDRVQQAAYDLISEDRKQVTHYCIGQLLLNKLSEVEQSERLFDIVNHINYGQSLLTQKDEKEKLARLNLAAAQKAIASTAYEAAIRYLETGIGLLKEEAWMSQYDLMFHLYRTLCTAQLSNASYEQLSATTKVALEHISSAVDRADIRVFQITQYTLQGECEKAVQTGLIGLYELGIEIKGKNLTELVREEFAAVAKSLENRSISSLLTLPTASDPVIQAVIKLVVVDISLYHTANIELFSFVSLRVVRLSIEHGNIAESIKAYANYGLLLGLMEGQHQRGYEFADLAVQLSYKLNSKSQQCKAQMLFGGWIHVWSKPITGAATINYKGFLAGMESGDVQFASYNLLGNIFNRLFQGENLITVAEDNEKYQLVVEQIQDERSRVALAGAKFFIAKLALGQAAQESARSLKETKKIVDRGETSQIRSSICLYYILRMHLSCLTADFEQGCHYFVEAGKILNSIVGFTTYSGYFYYGSLILLNLYSGLSQAEQSHTLEQIRLNQERLKAWSDSCPENFLHKFHLVEAEKARVLGQVLEAEEFYEQAIQGAKDNDYLQEEALAYELAAKHYLARGREKFAQTYMKEAHYCYKRWGAMAKVKDLETRYPQLFPQLSNVVYTPVSTTAGTASNTSHTALDLATVMKAAQAISSEIELERLLSSLMQILIENAGAQTGCLLLENAGEWEIKAACELNEGEQVYATQVPQSIPMTNRVPKSIIQYVIRTHESVILSDATREGNFINDPYIRQNKTQSLLCLPLLKQSKLVGVLYLENQIATGAFTPEQFSEGDATRTQVLHLLSTQAAIAIENAKLYTKLRASESQINQFLEAVPVGIGVLDATGRPYYVNQQGIELMGKGVDPNATPDRLAEVYQVYLAGTDRNCSPEDMPIVRALKGERTRTDKLEIHQGETIIPIEAWGTPVFDEQGKVAYAIVAFQDITQRKQTEHLLANYNRTLEQQVAQRTAALQQSEAELRHREQELRLIANALPVLISYVDANRCYQFINHTYEVWFNRSRDEILGNPVCQLLGEPVYQRVEPYINQVFAGQTVSLETEIPFPDDKRCISATLIPDFDDNAQVRGFYSIMTDISEQQAALRKRKQAEEVLRQSEAQFREQAILSAFRADVDSALAQSDSLPLILHRCVQAVVEHFNAAFARIWTLNKDKNVLELQASAGMYTRLDGEYSRIPVGTVKIGQIAQERCPLLINNVFDESSIDKEWAKREGMVAFAGYPILLDEQLVGVIAMFTRHPIPSSNFEALEFSAREIALGIRRKQAEEALQASEAELRALFYAMPDPLMVIDAEGRILRAILIKSEKLYKPIDEQVGRTLHEIFERAQADTFLGYIRQALNTQQPLTIEYSLMMGGWKTWFATRISPISEHSVIWLVRDITDRKRAEEASILEERTHMAREIHDTLAQAFTGIIIHARSASHEVTAEPEKAQTLLTQILDLARFGLAEARRSVEALHRPYLLESNNLQDAFSSLVAQLNSSIATQIVYEVIGTNYTLSSDLENNLFRIGQEALTNAIKHAKTRKIHIKLVYEPTQCSLRIKDDGQGFDVENQAMRNGFGLLGMAQRAERIRAELKIQSHLGQGTEIVVSIDRG</sequence>
<dbReference type="NCBIfam" id="TIGR00229">
    <property type="entry name" value="sensory_box"/>
    <property type="match status" value="2"/>
</dbReference>
<dbReference type="InterPro" id="IPR003594">
    <property type="entry name" value="HATPase_dom"/>
</dbReference>
<dbReference type="RefSeq" id="WP_214436131.1">
    <property type="nucleotide sequence ID" value="NZ_CAWPUQ010000218.1"/>
</dbReference>
<feature type="domain" description="PAS" evidence="5">
    <location>
        <begin position="1520"/>
        <end position="1556"/>
    </location>
</feature>
<dbReference type="InterPro" id="IPR011712">
    <property type="entry name" value="Sig_transdc_His_kin_sub3_dim/P"/>
</dbReference>
<dbReference type="GO" id="GO:0000155">
    <property type="term" value="F:phosphorelay sensor kinase activity"/>
    <property type="evidence" value="ECO:0007669"/>
    <property type="project" value="InterPro"/>
</dbReference>
<dbReference type="SMART" id="SM00387">
    <property type="entry name" value="HATPase_c"/>
    <property type="match status" value="1"/>
</dbReference>
<keyword evidence="1" id="KW-0418">Kinase</keyword>
<dbReference type="SMART" id="SM00065">
    <property type="entry name" value="GAF"/>
    <property type="match status" value="2"/>
</dbReference>
<dbReference type="InterPro" id="IPR005467">
    <property type="entry name" value="His_kinase_dom"/>
</dbReference>
<comment type="caution">
    <text evidence="7">The sequence shown here is derived from an EMBL/GenBank/DDBJ whole genome shotgun (WGS) entry which is preliminary data.</text>
</comment>